<dbReference type="InterPro" id="IPR013098">
    <property type="entry name" value="Ig_I-set"/>
</dbReference>
<dbReference type="Gene3D" id="2.60.40.10">
    <property type="entry name" value="Immunoglobulins"/>
    <property type="match status" value="2"/>
</dbReference>
<dbReference type="GO" id="GO:0005886">
    <property type="term" value="C:plasma membrane"/>
    <property type="evidence" value="ECO:0007669"/>
    <property type="project" value="TreeGrafter"/>
</dbReference>
<dbReference type="GO" id="GO:0007156">
    <property type="term" value="P:homophilic cell adhesion via plasma membrane adhesion molecules"/>
    <property type="evidence" value="ECO:0007669"/>
    <property type="project" value="TreeGrafter"/>
</dbReference>
<dbReference type="InterPro" id="IPR003599">
    <property type="entry name" value="Ig_sub"/>
</dbReference>
<dbReference type="Pfam" id="PF07679">
    <property type="entry name" value="I-set"/>
    <property type="match status" value="1"/>
</dbReference>
<dbReference type="FunFam" id="2.60.40.10:FF:000333">
    <property type="entry name" value="Down syndrome cell adhesion molecule"/>
    <property type="match status" value="1"/>
</dbReference>
<dbReference type="InterPro" id="IPR013783">
    <property type="entry name" value="Ig-like_fold"/>
</dbReference>
<organism evidence="5 6">
    <name type="scientific">Amblyomma americanum</name>
    <name type="common">Lone star tick</name>
    <dbReference type="NCBI Taxonomy" id="6943"/>
    <lineage>
        <taxon>Eukaryota</taxon>
        <taxon>Metazoa</taxon>
        <taxon>Ecdysozoa</taxon>
        <taxon>Arthropoda</taxon>
        <taxon>Chelicerata</taxon>
        <taxon>Arachnida</taxon>
        <taxon>Acari</taxon>
        <taxon>Parasitiformes</taxon>
        <taxon>Ixodida</taxon>
        <taxon>Ixodoidea</taxon>
        <taxon>Ixodidae</taxon>
        <taxon>Amblyomminae</taxon>
        <taxon>Amblyomma</taxon>
    </lineage>
</organism>
<dbReference type="Pfam" id="PF13927">
    <property type="entry name" value="Ig_3"/>
    <property type="match status" value="1"/>
</dbReference>
<dbReference type="EMBL" id="JARKHS020009885">
    <property type="protein sequence ID" value="KAK8779365.1"/>
    <property type="molecule type" value="Genomic_DNA"/>
</dbReference>
<dbReference type="PROSITE" id="PS50835">
    <property type="entry name" value="IG_LIKE"/>
    <property type="match status" value="2"/>
</dbReference>
<dbReference type="FunFam" id="2.60.40.10:FF:000032">
    <property type="entry name" value="palladin isoform X1"/>
    <property type="match status" value="1"/>
</dbReference>
<keyword evidence="3" id="KW-0732">Signal</keyword>
<evidence type="ECO:0000313" key="6">
    <source>
        <dbReference type="Proteomes" id="UP001321473"/>
    </source>
</evidence>
<reference evidence="5 6" key="1">
    <citation type="journal article" date="2023" name="Arcadia Sci">
        <title>De novo assembly of a long-read Amblyomma americanum tick genome.</title>
        <authorList>
            <person name="Chou S."/>
            <person name="Poskanzer K.E."/>
            <person name="Rollins M."/>
            <person name="Thuy-Boun P.S."/>
        </authorList>
    </citation>
    <scope>NUCLEOTIDE SEQUENCE [LARGE SCALE GENOMIC DNA]</scope>
    <source>
        <strain evidence="5">F_SG_1</strain>
        <tissue evidence="5">Salivary glands</tissue>
    </source>
</reference>
<evidence type="ECO:0000256" key="1">
    <source>
        <dbReference type="ARBA" id="ARBA00023157"/>
    </source>
</evidence>
<name>A0AAQ4EXN4_AMBAM</name>
<dbReference type="GO" id="GO:0098632">
    <property type="term" value="F:cell-cell adhesion mediator activity"/>
    <property type="evidence" value="ECO:0007669"/>
    <property type="project" value="TreeGrafter"/>
</dbReference>
<feature type="domain" description="Ig-like" evidence="4">
    <location>
        <begin position="26"/>
        <end position="111"/>
    </location>
</feature>
<dbReference type="AlphaFoldDB" id="A0AAQ4EXN4"/>
<proteinExistence type="predicted"/>
<feature type="signal peptide" evidence="3">
    <location>
        <begin position="1"/>
        <end position="16"/>
    </location>
</feature>
<dbReference type="PANTHER" id="PTHR10075:SF101">
    <property type="entry name" value="ZWEI IG DOMAIN PROTEIN ZIG-3"/>
    <property type="match status" value="1"/>
</dbReference>
<feature type="chain" id="PRO_5042939643" description="Ig-like domain-containing protein" evidence="3">
    <location>
        <begin position="17"/>
        <end position="210"/>
    </location>
</feature>
<dbReference type="SMART" id="SM00409">
    <property type="entry name" value="IG"/>
    <property type="match status" value="2"/>
</dbReference>
<dbReference type="Proteomes" id="UP001321473">
    <property type="component" value="Unassembled WGS sequence"/>
</dbReference>
<dbReference type="InterPro" id="IPR003598">
    <property type="entry name" value="Ig_sub2"/>
</dbReference>
<dbReference type="GO" id="GO:0070593">
    <property type="term" value="P:dendrite self-avoidance"/>
    <property type="evidence" value="ECO:0007669"/>
    <property type="project" value="TreeGrafter"/>
</dbReference>
<dbReference type="SUPFAM" id="SSF48726">
    <property type="entry name" value="Immunoglobulin"/>
    <property type="match status" value="2"/>
</dbReference>
<gene>
    <name evidence="5" type="ORF">V5799_019298</name>
</gene>
<evidence type="ECO:0000313" key="5">
    <source>
        <dbReference type="EMBL" id="KAK8779365.1"/>
    </source>
</evidence>
<feature type="domain" description="Ig-like" evidence="4">
    <location>
        <begin position="116"/>
        <end position="194"/>
    </location>
</feature>
<evidence type="ECO:0000256" key="2">
    <source>
        <dbReference type="ARBA" id="ARBA00023319"/>
    </source>
</evidence>
<sequence length="210" mass="22451">MGVFTVVCFAIFGASAVISVSTKISPFIFSKNLLVGERTRVMCATTSGDQPFTFSWLKDGKPLHQSAKISIATSAQFSTLSIEKLDLTDAGNYTCAVNNAHGTVSYTDTLEIKAPPRWLIEPADIHVTYGQAVTIPCKAEGFPPPTTTWIKNGKPSTKLSAETVNIASVSKTDEGSYTCRLENGIGAPLEKTVQLLVKRTTAPVSVKSCS</sequence>
<protein>
    <recommendedName>
        <fullName evidence="4">Ig-like domain-containing protein</fullName>
    </recommendedName>
</protein>
<evidence type="ECO:0000259" key="4">
    <source>
        <dbReference type="PROSITE" id="PS50835"/>
    </source>
</evidence>
<dbReference type="PANTHER" id="PTHR10075">
    <property type="entry name" value="BASIGIN RELATED"/>
    <property type="match status" value="1"/>
</dbReference>
<keyword evidence="6" id="KW-1185">Reference proteome</keyword>
<dbReference type="SMART" id="SM00408">
    <property type="entry name" value="IGc2"/>
    <property type="match status" value="2"/>
</dbReference>
<keyword evidence="1" id="KW-1015">Disulfide bond</keyword>
<comment type="caution">
    <text evidence="5">The sequence shown here is derived from an EMBL/GenBank/DDBJ whole genome shotgun (WGS) entry which is preliminary data.</text>
</comment>
<dbReference type="InterPro" id="IPR007110">
    <property type="entry name" value="Ig-like_dom"/>
</dbReference>
<dbReference type="GO" id="GO:0007411">
    <property type="term" value="P:axon guidance"/>
    <property type="evidence" value="ECO:0007669"/>
    <property type="project" value="TreeGrafter"/>
</dbReference>
<dbReference type="InterPro" id="IPR036179">
    <property type="entry name" value="Ig-like_dom_sf"/>
</dbReference>
<evidence type="ECO:0000256" key="3">
    <source>
        <dbReference type="SAM" id="SignalP"/>
    </source>
</evidence>
<dbReference type="GO" id="GO:0030424">
    <property type="term" value="C:axon"/>
    <property type="evidence" value="ECO:0007669"/>
    <property type="project" value="TreeGrafter"/>
</dbReference>
<keyword evidence="2" id="KW-0393">Immunoglobulin domain</keyword>
<accession>A0AAQ4EXN4</accession>